<proteinExistence type="predicted"/>
<dbReference type="EMBL" id="VUMT01000001">
    <property type="protein sequence ID" value="MSS62386.1"/>
    <property type="molecule type" value="Genomic_DNA"/>
</dbReference>
<evidence type="ECO:0000259" key="3">
    <source>
        <dbReference type="Pfam" id="PF02368"/>
    </source>
</evidence>
<accession>A0A6L5XUB7</accession>
<evidence type="ECO:0000256" key="1">
    <source>
        <dbReference type="SAM" id="MobiDB-lite"/>
    </source>
</evidence>
<dbReference type="Gene3D" id="2.60.40.10">
    <property type="entry name" value="Immunoglobulins"/>
    <property type="match status" value="1"/>
</dbReference>
<dbReference type="Pfam" id="PF02368">
    <property type="entry name" value="Big_2"/>
    <property type="match status" value="1"/>
</dbReference>
<feature type="compositionally biased region" description="Basic and acidic residues" evidence="1">
    <location>
        <begin position="1323"/>
        <end position="1335"/>
    </location>
</feature>
<feature type="compositionally biased region" description="Low complexity" evidence="1">
    <location>
        <begin position="1310"/>
        <end position="1322"/>
    </location>
</feature>
<dbReference type="SUPFAM" id="SSF49373">
    <property type="entry name" value="Invasin/intimin cell-adhesion fragments"/>
    <property type="match status" value="1"/>
</dbReference>
<evidence type="ECO:0000313" key="5">
    <source>
        <dbReference type="Proteomes" id="UP000482209"/>
    </source>
</evidence>
<dbReference type="InterPro" id="IPR013783">
    <property type="entry name" value="Ig-like_fold"/>
</dbReference>
<protein>
    <recommendedName>
        <fullName evidence="3">BIG2 domain-containing protein</fullName>
    </recommendedName>
</protein>
<dbReference type="SUPFAM" id="SSF89550">
    <property type="entry name" value="PHP domain-like"/>
    <property type="match status" value="1"/>
</dbReference>
<dbReference type="Gene3D" id="2.60.40.1080">
    <property type="match status" value="1"/>
</dbReference>
<evidence type="ECO:0000256" key="2">
    <source>
        <dbReference type="SAM" id="SignalP"/>
    </source>
</evidence>
<feature type="chain" id="PRO_5039487330" description="BIG2 domain-containing protein" evidence="2">
    <location>
        <begin position="26"/>
        <end position="1689"/>
    </location>
</feature>
<feature type="domain" description="BIG2" evidence="3">
    <location>
        <begin position="1615"/>
        <end position="1677"/>
    </location>
</feature>
<evidence type="ECO:0000313" key="4">
    <source>
        <dbReference type="EMBL" id="MSS62386.1"/>
    </source>
</evidence>
<reference evidence="4 5" key="1">
    <citation type="submission" date="2019-08" db="EMBL/GenBank/DDBJ databases">
        <title>In-depth cultivation of the pig gut microbiome towards novel bacterial diversity and tailored functional studies.</title>
        <authorList>
            <person name="Wylensek D."/>
            <person name="Hitch T.C.A."/>
            <person name="Clavel T."/>
        </authorList>
    </citation>
    <scope>NUCLEOTIDE SEQUENCE [LARGE SCALE GENOMIC DNA]</scope>
    <source>
        <strain evidence="4 5">WCA-693-APC-MOT-I</strain>
    </source>
</reference>
<dbReference type="NCBIfam" id="NF038032">
    <property type="entry name" value="CehA_McbA_metalo"/>
    <property type="match status" value="1"/>
</dbReference>
<name>A0A6L5XUB7_9FIRM</name>
<keyword evidence="5" id="KW-1185">Reference proteome</keyword>
<dbReference type="InterPro" id="IPR008964">
    <property type="entry name" value="Invasin/intimin_cell_adhesion"/>
</dbReference>
<feature type="region of interest" description="Disordered" evidence="1">
    <location>
        <begin position="1304"/>
        <end position="1335"/>
    </location>
</feature>
<dbReference type="Gene3D" id="3.20.20.140">
    <property type="entry name" value="Metal-dependent hydrolases"/>
    <property type="match status" value="1"/>
</dbReference>
<gene>
    <name evidence="4" type="ORF">FYJ58_00565</name>
</gene>
<dbReference type="InterPro" id="IPR016195">
    <property type="entry name" value="Pol/histidinol_Pase-like"/>
</dbReference>
<dbReference type="Proteomes" id="UP000482209">
    <property type="component" value="Unassembled WGS sequence"/>
</dbReference>
<comment type="caution">
    <text evidence="4">The sequence shown here is derived from an EMBL/GenBank/DDBJ whole genome shotgun (WGS) entry which is preliminary data.</text>
</comment>
<dbReference type="RefSeq" id="WP_154515666.1">
    <property type="nucleotide sequence ID" value="NZ_VUMT01000001.1"/>
</dbReference>
<organism evidence="4 5">
    <name type="scientific">Velocimicrobium porci</name>
    <dbReference type="NCBI Taxonomy" id="2606634"/>
    <lineage>
        <taxon>Bacteria</taxon>
        <taxon>Bacillati</taxon>
        <taxon>Bacillota</taxon>
        <taxon>Clostridia</taxon>
        <taxon>Lachnospirales</taxon>
        <taxon>Lachnospiraceae</taxon>
        <taxon>Velocimicrobium</taxon>
    </lineage>
</organism>
<keyword evidence="2" id="KW-0732">Signal</keyword>
<dbReference type="InterPro" id="IPR003343">
    <property type="entry name" value="Big_2"/>
</dbReference>
<feature type="signal peptide" evidence="2">
    <location>
        <begin position="1"/>
        <end position="25"/>
    </location>
</feature>
<sequence length="1689" mass="186329">MVVKKRRSIAFFLAMVLLFSSIFTNNVVLVSADETKVTREDNKQTSKRLSLASWAGSGQVKGGTDIQIYADREKANDFADRNSYFTFMKSDGAGAFIPTYPFAANNWLGSTGAVKDSYYEIVTSTKGFKDIMLSYSMRGSKACPKFFKVSYSTDGLNYEPISDKEADVEISKDSEMLPFVTNLPEGTGNQEQLYIRFTVSSDKAINGGAITATATHRFMDIVMTGSPDESVISIVNAAPESGNVIKGQKVTLTTATSSAIYYTYNDKDEQEYNTEEGLILDELPAEITAYTMNNGVKGFPITYKYTQLQVAPVKASPNGGARVKGTEVSLSSETEGATILYSTDDGVTWKDYTKKIVLDTFPITFKMKATKDGYLDSAESEVKFTQRMNENYNIYFGQVHSHTSYSDGAGTCEQAFDYAKNTAKQIDFLAVTDHSNSFDNADKANILDGSMSEEWKEGHELADKFTDDKFVGIYGYEMTWSNGLGHMNTFKTDGFQSRTQSEFSTRNTALQNYYARLKTVPNSFSQFNHPGATFGDFTDFSYYDPELDNLITLIEVGNGEGAIGSSGYFPSYEYYTRALDKGWHVAPTNNQDNHKGKWGDANTARTVVLADSLTRDNVYEALNNMRTYATEDNDLQIQYTLNDECMGTILDSKPNEVNIKVDVKDPTDNSVGKVEVIVNGGLSIAEKKVTGNEGTVEFKLPADYSYYYVRVTEDDKDIAVTAPVWIDKVESVGISGVSTTETLPVKGQSLDITTEIYNNEQTPLELDSLEFSIDNQVIHTADLKGKGFTSIASCTTEKYTFDYTYNQAGSVNINVTLKGKLNGVSKIYKGVLNLKYVDPGMITKVIIDGSHSNDYVTGYYGGNMGNFSKIAAQESVKVEIAKDTITDETLKDCNLLIISAPAKKGGSSNTGTYTVSHFENEFIQTVKNYVNKGGTVILSGIADYQDREECQTSTELNKLLETMGATTRVNSDQAVDDTNNGGQRYRLYPTDYDKDSKFTKGIVEGQKYSAYSGCTVLIDKEAEAAGKATALIKGHETTFSENTKKFDEYYKEIEKGNAVMLVHETVGKSDIFVSGTVFMSDFEVKAELDNIWDLPYMNYNIMKNILDNVKKVMHTTNISEVRAANKGDVFAVEGTVTAGTTEGNAFFDTIYIQDDTAGINIFPINEGDIKVGQKVRVVGAVDEYLGDLELRVIEANVIDTTMNPIKPKEVSTKDAMDYAKEGGRLVRVEGTITDVIQKEGIVETIKVQDNSGVEARVFIDGYVKYSNENSKKLEDIAVVGKKISAVGLVSYDPDGARIRVRDRSEVVPVSSSGSNHSSNDTSSKPKEDKKDSTVIIEDKATESRITIRTKEDKNGAVTGYDADIEAKCMEGKSGKTTANLELLITDKFLESIRKEDQGKPVSVTLNIADKDITEQMAHQDVKSVVVAIKVPNTIKNSSNVTLKAVNLSKDVLKTAKEEKKSVTFRIADEKGKTNYSWKFKAKDLSNTTNIKSVNTVIDLSTIGANDSILGESTKTVVNDKQNGILLDFSQKGQLPAKATFKVNMNDRERYVKGQKVYVYHVGKNQLETIPKTEVKIDKDGYVSFQIKRGDKYVIVPQKASSELVSTLVDRTKVTTSKTMKKGQSGTINVTLPYDAKGEEKITYQSENKSIATVSKTGKVTSKKKGTTMIKTTVVINKEKKTYHTKITVK</sequence>